<dbReference type="InterPro" id="IPR000587">
    <property type="entry name" value="Creatinase_N"/>
</dbReference>
<keyword evidence="3" id="KW-0378">Hydrolase</keyword>
<evidence type="ECO:0000256" key="1">
    <source>
        <dbReference type="ARBA" id="ARBA00008766"/>
    </source>
</evidence>
<dbReference type="CDD" id="cd01092">
    <property type="entry name" value="APP-like"/>
    <property type="match status" value="1"/>
</dbReference>
<accession>A0A9D5R7W0</accession>
<dbReference type="InterPro" id="IPR050659">
    <property type="entry name" value="Peptidase_M24B"/>
</dbReference>
<comment type="similarity">
    <text evidence="1 4">Belongs to the peptidase M24B family.</text>
</comment>
<evidence type="ECO:0000259" key="5">
    <source>
        <dbReference type="Pfam" id="PF00557"/>
    </source>
</evidence>
<dbReference type="GO" id="GO:0046872">
    <property type="term" value="F:metal ion binding"/>
    <property type="evidence" value="ECO:0007669"/>
    <property type="project" value="UniProtKB-KW"/>
</dbReference>
<dbReference type="Gene3D" id="3.40.350.10">
    <property type="entry name" value="Creatinase/prolidase N-terminal domain"/>
    <property type="match status" value="1"/>
</dbReference>
<dbReference type="InterPro" id="IPR036005">
    <property type="entry name" value="Creatinase/aminopeptidase-like"/>
</dbReference>
<dbReference type="InterPro" id="IPR001131">
    <property type="entry name" value="Peptidase_M24B_aminopep-P_CS"/>
</dbReference>
<dbReference type="AlphaFoldDB" id="A0A9D5R7W0"/>
<dbReference type="PROSITE" id="PS00491">
    <property type="entry name" value="PROLINE_PEPTIDASE"/>
    <property type="match status" value="1"/>
</dbReference>
<evidence type="ECO:0000259" key="6">
    <source>
        <dbReference type="Pfam" id="PF01321"/>
    </source>
</evidence>
<evidence type="ECO:0000313" key="7">
    <source>
        <dbReference type="EMBL" id="MBE5039297.1"/>
    </source>
</evidence>
<sequence>MTYKKLNVFFPKVEGVLINSAHNLRYFTGFCGGEGLALITPEHRWLFVDSRYTVAACQEAPDFEVIEFGAGARMREIASRLPNVQSLAFEESYLTVGEFRIFQEALPKVHWVEGSQMIEELRMIKNAEELSFMRQAEQIGVAAFQKVLPMLKPGVTENTVAAELEYEMRRLGASGTSFETIVVSGIKTSMPHGKPGDKKIEPGDFVTMDFGCNYHGYCSDMTRTVVVGRAVPEQKKIYEIVLAAQQKGLAAIRSGILGREADKAARDVIEEEGYGKYFGHSLGHGVGLLIHEQPNLSPKSEICLKPGMVVTCEPGIYIPGFGGVRIEDMVAVTLDGCENLTGLTKELLEL</sequence>
<dbReference type="InterPro" id="IPR000994">
    <property type="entry name" value="Pept_M24"/>
</dbReference>
<reference evidence="7" key="1">
    <citation type="submission" date="2020-10" db="EMBL/GenBank/DDBJ databases">
        <title>ChiBAC.</title>
        <authorList>
            <person name="Zenner C."/>
            <person name="Hitch T.C.A."/>
            <person name="Clavel T."/>
        </authorList>
    </citation>
    <scope>NUCLEOTIDE SEQUENCE</scope>
    <source>
        <strain evidence="7">DSM 107454</strain>
    </source>
</reference>
<evidence type="ECO:0000256" key="4">
    <source>
        <dbReference type="RuleBase" id="RU000590"/>
    </source>
</evidence>
<dbReference type="EMBL" id="JADCKB010000003">
    <property type="protein sequence ID" value="MBE5039297.1"/>
    <property type="molecule type" value="Genomic_DNA"/>
</dbReference>
<name>A0A9D5R7W0_9FIRM</name>
<keyword evidence="8" id="KW-1185">Reference proteome</keyword>
<evidence type="ECO:0000256" key="3">
    <source>
        <dbReference type="ARBA" id="ARBA00022801"/>
    </source>
</evidence>
<dbReference type="RefSeq" id="WP_226391862.1">
    <property type="nucleotide sequence ID" value="NZ_JADCKB010000003.1"/>
</dbReference>
<dbReference type="Proteomes" id="UP000806542">
    <property type="component" value="Unassembled WGS sequence"/>
</dbReference>
<dbReference type="Pfam" id="PF01321">
    <property type="entry name" value="Creatinase_N"/>
    <property type="match status" value="1"/>
</dbReference>
<dbReference type="PANTHER" id="PTHR46112">
    <property type="entry name" value="AMINOPEPTIDASE"/>
    <property type="match status" value="1"/>
</dbReference>
<evidence type="ECO:0000256" key="2">
    <source>
        <dbReference type="ARBA" id="ARBA00022723"/>
    </source>
</evidence>
<dbReference type="SUPFAM" id="SSF55920">
    <property type="entry name" value="Creatinase/aminopeptidase"/>
    <property type="match status" value="1"/>
</dbReference>
<keyword evidence="7" id="KW-0645">Protease</keyword>
<feature type="domain" description="Peptidase M24" evidence="5">
    <location>
        <begin position="133"/>
        <end position="333"/>
    </location>
</feature>
<keyword evidence="2 4" id="KW-0479">Metal-binding</keyword>
<dbReference type="GO" id="GO:0004177">
    <property type="term" value="F:aminopeptidase activity"/>
    <property type="evidence" value="ECO:0007669"/>
    <property type="project" value="UniProtKB-KW"/>
</dbReference>
<protein>
    <submittedName>
        <fullName evidence="7">Aminopeptidase P family protein</fullName>
    </submittedName>
</protein>
<proteinExistence type="inferred from homology"/>
<organism evidence="7 8">
    <name type="scientific">Ructibacterium gallinarum</name>
    <dbReference type="NCBI Taxonomy" id="2779355"/>
    <lineage>
        <taxon>Bacteria</taxon>
        <taxon>Bacillati</taxon>
        <taxon>Bacillota</taxon>
        <taxon>Clostridia</taxon>
        <taxon>Eubacteriales</taxon>
        <taxon>Oscillospiraceae</taxon>
        <taxon>Ructibacterium</taxon>
    </lineage>
</organism>
<dbReference type="InterPro" id="IPR029149">
    <property type="entry name" value="Creatin/AminoP/Spt16_N"/>
</dbReference>
<evidence type="ECO:0000313" key="8">
    <source>
        <dbReference type="Proteomes" id="UP000806542"/>
    </source>
</evidence>
<gene>
    <name evidence="7" type="ORF">INF28_02295</name>
</gene>
<dbReference type="PANTHER" id="PTHR46112:SF3">
    <property type="entry name" value="AMINOPEPTIDASE YPDF"/>
    <property type="match status" value="1"/>
</dbReference>
<keyword evidence="7" id="KW-0031">Aminopeptidase</keyword>
<feature type="domain" description="Creatinase N-terminal" evidence="6">
    <location>
        <begin position="13"/>
        <end position="124"/>
    </location>
</feature>
<dbReference type="FunFam" id="3.90.230.10:FF:000014">
    <property type="entry name" value="Aminopeptidase P family protein"/>
    <property type="match status" value="1"/>
</dbReference>
<dbReference type="Pfam" id="PF00557">
    <property type="entry name" value="Peptidase_M24"/>
    <property type="match status" value="1"/>
</dbReference>
<comment type="caution">
    <text evidence="7">The sequence shown here is derived from an EMBL/GenBank/DDBJ whole genome shotgun (WGS) entry which is preliminary data.</text>
</comment>
<dbReference type="Gene3D" id="3.90.230.10">
    <property type="entry name" value="Creatinase/methionine aminopeptidase superfamily"/>
    <property type="match status" value="1"/>
</dbReference>